<organism evidence="1">
    <name type="scientific">uncultured Caudovirales phage</name>
    <dbReference type="NCBI Taxonomy" id="2100421"/>
    <lineage>
        <taxon>Viruses</taxon>
        <taxon>Duplodnaviria</taxon>
        <taxon>Heunggongvirae</taxon>
        <taxon>Uroviricota</taxon>
        <taxon>Caudoviricetes</taxon>
        <taxon>Peduoviridae</taxon>
        <taxon>Maltschvirus</taxon>
        <taxon>Maltschvirus maltsch</taxon>
    </lineage>
</organism>
<sequence>MIKLIDILKEIGDASSQPFPFSFYGDYGNVRMYGFETEHYPYSVELQYTDLDSYDEGTTNALGVRFYIPDDEDPDIERDDIVANKGELFRVMATITAIIKKDLKDHPEINTITFTPSKKEGETTNISRLNLYTRYIKNAFPNAAITVGDKGSIEVKFK</sequence>
<accession>A0A6J5LVT8</accession>
<protein>
    <submittedName>
        <fullName evidence="1">Uncharacterized protein</fullName>
    </submittedName>
</protein>
<proteinExistence type="predicted"/>
<dbReference type="EMBL" id="LR796345">
    <property type="protein sequence ID" value="CAB4138638.1"/>
    <property type="molecule type" value="Genomic_DNA"/>
</dbReference>
<gene>
    <name evidence="1" type="ORF">UFOVP331_198</name>
</gene>
<name>A0A6J5LVT8_9CAUD</name>
<evidence type="ECO:0000313" key="1">
    <source>
        <dbReference type="EMBL" id="CAB4138638.1"/>
    </source>
</evidence>
<reference evidence="1" key="1">
    <citation type="submission" date="2020-04" db="EMBL/GenBank/DDBJ databases">
        <authorList>
            <person name="Chiriac C."/>
            <person name="Salcher M."/>
            <person name="Ghai R."/>
            <person name="Kavagutti S V."/>
        </authorList>
    </citation>
    <scope>NUCLEOTIDE SEQUENCE</scope>
</reference>